<evidence type="ECO:0000256" key="3">
    <source>
        <dbReference type="ARBA" id="ARBA00024247"/>
    </source>
</evidence>
<dbReference type="Pfam" id="PF02597">
    <property type="entry name" value="ThiS"/>
    <property type="match status" value="1"/>
</dbReference>
<sequence>MKITLKTFAQLREKTGRGQIELELPEQATLETCLKAFLQQFPELEQDLKHTRLALNQRYVRDLTTPLKTNDEVALIPPVSGG</sequence>
<dbReference type="NCBIfam" id="TIGR01687">
    <property type="entry name" value="moaD_arch"/>
    <property type="match status" value="1"/>
</dbReference>
<dbReference type="GO" id="GO:1990133">
    <property type="term" value="C:molybdopterin adenylyltransferase complex"/>
    <property type="evidence" value="ECO:0007669"/>
    <property type="project" value="TreeGrafter"/>
</dbReference>
<dbReference type="InterPro" id="IPR010038">
    <property type="entry name" value="MoaD_arc-typ"/>
</dbReference>
<dbReference type="UniPathway" id="UPA00344"/>
<evidence type="ECO:0000313" key="5">
    <source>
        <dbReference type="Proteomes" id="UP000231019"/>
    </source>
</evidence>
<dbReference type="CDD" id="cd00754">
    <property type="entry name" value="Ubl_MoaD"/>
    <property type="match status" value="1"/>
</dbReference>
<dbReference type="PANTHER" id="PTHR33359:SF1">
    <property type="entry name" value="MOLYBDOPTERIN SYNTHASE SULFUR CARRIER SUBUNIT"/>
    <property type="match status" value="1"/>
</dbReference>
<dbReference type="SUPFAM" id="SSF54285">
    <property type="entry name" value="MoaD/ThiS"/>
    <property type="match status" value="1"/>
</dbReference>
<dbReference type="InterPro" id="IPR044672">
    <property type="entry name" value="MOCS2A"/>
</dbReference>
<proteinExistence type="inferred from homology"/>
<dbReference type="GO" id="GO:0000166">
    <property type="term" value="F:nucleotide binding"/>
    <property type="evidence" value="ECO:0007669"/>
    <property type="project" value="UniProtKB-KW"/>
</dbReference>
<accession>A0A2M7G045</accession>
<dbReference type="Gene3D" id="3.10.20.30">
    <property type="match status" value="1"/>
</dbReference>
<dbReference type="GO" id="GO:0006777">
    <property type="term" value="P:Mo-molybdopterin cofactor biosynthetic process"/>
    <property type="evidence" value="ECO:0007669"/>
    <property type="project" value="InterPro"/>
</dbReference>
<dbReference type="NCBIfam" id="TIGR01682">
    <property type="entry name" value="moaD"/>
    <property type="match status" value="1"/>
</dbReference>
<protein>
    <recommendedName>
        <fullName evidence="3">Molybdopterin synthase sulfur carrier subunit</fullName>
    </recommendedName>
</protein>
<evidence type="ECO:0000256" key="1">
    <source>
        <dbReference type="ARBA" id="ARBA00022741"/>
    </source>
</evidence>
<gene>
    <name evidence="4" type="primary">moaD</name>
    <name evidence="4" type="ORF">COW36_19280</name>
</gene>
<dbReference type="PANTHER" id="PTHR33359">
    <property type="entry name" value="MOLYBDOPTERIN SYNTHASE SULFUR CARRIER SUBUNIT"/>
    <property type="match status" value="1"/>
</dbReference>
<dbReference type="Proteomes" id="UP000231019">
    <property type="component" value="Unassembled WGS sequence"/>
</dbReference>
<evidence type="ECO:0000313" key="4">
    <source>
        <dbReference type="EMBL" id="PIW15066.1"/>
    </source>
</evidence>
<name>A0A2M7G045_9BACT</name>
<dbReference type="InterPro" id="IPR016155">
    <property type="entry name" value="Mopterin_synth/thiamin_S_b"/>
</dbReference>
<dbReference type="InterPro" id="IPR012675">
    <property type="entry name" value="Beta-grasp_dom_sf"/>
</dbReference>
<dbReference type="AlphaFoldDB" id="A0A2M7G045"/>
<reference evidence="4 5" key="1">
    <citation type="submission" date="2017-09" db="EMBL/GenBank/DDBJ databases">
        <title>Depth-based differentiation of microbial function through sediment-hosted aquifers and enrichment of novel symbionts in the deep terrestrial subsurface.</title>
        <authorList>
            <person name="Probst A.J."/>
            <person name="Ladd B."/>
            <person name="Jarett J.K."/>
            <person name="Geller-Mcgrath D.E."/>
            <person name="Sieber C.M."/>
            <person name="Emerson J.B."/>
            <person name="Anantharaman K."/>
            <person name="Thomas B.C."/>
            <person name="Malmstrom R."/>
            <person name="Stieglmeier M."/>
            <person name="Klingl A."/>
            <person name="Woyke T."/>
            <person name="Ryan C.M."/>
            <person name="Banfield J.F."/>
        </authorList>
    </citation>
    <scope>NUCLEOTIDE SEQUENCE [LARGE SCALE GENOMIC DNA]</scope>
    <source>
        <strain evidence="4">CG17_big_fil_post_rev_8_21_14_2_50_48_46</strain>
    </source>
</reference>
<organism evidence="4 5">
    <name type="scientific">bacterium (Candidatus Blackallbacteria) CG17_big_fil_post_rev_8_21_14_2_50_48_46</name>
    <dbReference type="NCBI Taxonomy" id="2014261"/>
    <lineage>
        <taxon>Bacteria</taxon>
        <taxon>Candidatus Blackallbacteria</taxon>
    </lineage>
</organism>
<dbReference type="InterPro" id="IPR003749">
    <property type="entry name" value="ThiS/MoaD-like"/>
</dbReference>
<evidence type="ECO:0000256" key="2">
    <source>
        <dbReference type="ARBA" id="ARBA00024200"/>
    </source>
</evidence>
<dbReference type="EMBL" id="PFFQ01000054">
    <property type="protein sequence ID" value="PIW15066.1"/>
    <property type="molecule type" value="Genomic_DNA"/>
</dbReference>
<comment type="caution">
    <text evidence="4">The sequence shown here is derived from an EMBL/GenBank/DDBJ whole genome shotgun (WGS) entry which is preliminary data.</text>
</comment>
<comment type="similarity">
    <text evidence="2">Belongs to the MoaD family.</text>
</comment>
<keyword evidence="1" id="KW-0547">Nucleotide-binding</keyword>